<proteinExistence type="predicted"/>
<dbReference type="AlphaFoldDB" id="A0A9P9A5R7"/>
<keyword evidence="3" id="KW-1185">Reference proteome</keyword>
<feature type="compositionally biased region" description="Basic residues" evidence="1">
    <location>
        <begin position="248"/>
        <end position="258"/>
    </location>
</feature>
<feature type="compositionally biased region" description="Basic and acidic residues" evidence="1">
    <location>
        <begin position="353"/>
        <end position="369"/>
    </location>
</feature>
<evidence type="ECO:0000313" key="2">
    <source>
        <dbReference type="EMBL" id="KAH6665879.1"/>
    </source>
</evidence>
<feature type="region of interest" description="Disordered" evidence="1">
    <location>
        <begin position="122"/>
        <end position="423"/>
    </location>
</feature>
<dbReference type="PANTHER" id="PTHR40132">
    <property type="entry name" value="PRE-MRNA-SPLICING FACTOR 38B"/>
    <property type="match status" value="1"/>
</dbReference>
<reference evidence="2" key="1">
    <citation type="journal article" date="2021" name="Nat. Commun.">
        <title>Genetic determinants of endophytism in the Arabidopsis root mycobiome.</title>
        <authorList>
            <person name="Mesny F."/>
            <person name="Miyauchi S."/>
            <person name="Thiergart T."/>
            <person name="Pickel B."/>
            <person name="Atanasova L."/>
            <person name="Karlsson M."/>
            <person name="Huettel B."/>
            <person name="Barry K.W."/>
            <person name="Haridas S."/>
            <person name="Chen C."/>
            <person name="Bauer D."/>
            <person name="Andreopoulos W."/>
            <person name="Pangilinan J."/>
            <person name="LaButti K."/>
            <person name="Riley R."/>
            <person name="Lipzen A."/>
            <person name="Clum A."/>
            <person name="Drula E."/>
            <person name="Henrissat B."/>
            <person name="Kohler A."/>
            <person name="Grigoriev I.V."/>
            <person name="Martin F.M."/>
            <person name="Hacquard S."/>
        </authorList>
    </citation>
    <scope>NUCLEOTIDE SEQUENCE</scope>
    <source>
        <strain evidence="2">MPI-SDFR-AT-0117</strain>
    </source>
</reference>
<dbReference type="PANTHER" id="PTHR40132:SF1">
    <property type="entry name" value="PRE-MRNA-SPLICING FACTOR 38B"/>
    <property type="match status" value="1"/>
</dbReference>
<comment type="caution">
    <text evidence="2">The sequence shown here is derived from an EMBL/GenBank/DDBJ whole genome shotgun (WGS) entry which is preliminary data.</text>
</comment>
<evidence type="ECO:0000313" key="3">
    <source>
        <dbReference type="Proteomes" id="UP000770015"/>
    </source>
</evidence>
<dbReference type="EMBL" id="JAGSXJ010000037">
    <property type="protein sequence ID" value="KAH6665879.1"/>
    <property type="molecule type" value="Genomic_DNA"/>
</dbReference>
<dbReference type="Proteomes" id="UP000770015">
    <property type="component" value="Unassembled WGS sequence"/>
</dbReference>
<evidence type="ECO:0000256" key="1">
    <source>
        <dbReference type="SAM" id="MobiDB-lite"/>
    </source>
</evidence>
<feature type="compositionally biased region" description="Basic and acidic residues" evidence="1">
    <location>
        <begin position="325"/>
        <end position="339"/>
    </location>
</feature>
<feature type="compositionally biased region" description="Basic and acidic residues" evidence="1">
    <location>
        <begin position="259"/>
        <end position="291"/>
    </location>
</feature>
<organism evidence="2 3">
    <name type="scientific">Plectosphaerella plurivora</name>
    <dbReference type="NCBI Taxonomy" id="936078"/>
    <lineage>
        <taxon>Eukaryota</taxon>
        <taxon>Fungi</taxon>
        <taxon>Dikarya</taxon>
        <taxon>Ascomycota</taxon>
        <taxon>Pezizomycotina</taxon>
        <taxon>Sordariomycetes</taxon>
        <taxon>Hypocreomycetidae</taxon>
        <taxon>Glomerellales</taxon>
        <taxon>Plectosphaerellaceae</taxon>
        <taxon>Plectosphaerella</taxon>
    </lineage>
</organism>
<feature type="compositionally biased region" description="Basic and acidic residues" evidence="1">
    <location>
        <begin position="391"/>
        <end position="417"/>
    </location>
</feature>
<dbReference type="OrthoDB" id="2431475at2759"/>
<feature type="compositionally biased region" description="Basic and acidic residues" evidence="1">
    <location>
        <begin position="172"/>
        <end position="232"/>
    </location>
</feature>
<protein>
    <recommendedName>
        <fullName evidence="4">Pre-mRNA-splicing factor 38B</fullName>
    </recommendedName>
</protein>
<gene>
    <name evidence="2" type="ORF">F5X68DRAFT_217337</name>
</gene>
<accession>A0A9P9A5R7</accession>
<sequence length="423" mass="48589">MGMFLSDTASLPPCYSLLPSFFFFWVPLERNPVTISKRNLKTMPNDELLTDDYVAGLLAKEAADQSLKYSSMGMEAFKSNKKPANMPKPNTNFLSRIIRSTNSHNASLLAAEAAESQARLKQLEKEEERQKRRHGVPSDIRRRQMGDIKAILGGIPTNRAGKSKNGESSGSSRREDKTRTRDGRSASPAKERGRDQPRHRERSTERERSRRTSRKGTAEERTSRSPRRADERRRHRSRSRNREEEPRRSHKDRHHRSRGDRSADGGRDKDLFRSAASRSDRDKERQHREPQSDQDSDPLDDIIGPAPPPAVRVRGRGFQGASSGIDKRFEADYDPRTDVELEDAPGNWEDAVESFRDRKKWEQSQEQRMRAAGFGEEDIAKWKKGGQQNEEDVRWTKAGEKREWDRGKDTEEGEGRRGLFSFD</sequence>
<name>A0A9P9A5R7_9PEZI</name>
<evidence type="ECO:0008006" key="4">
    <source>
        <dbReference type="Google" id="ProtNLM"/>
    </source>
</evidence>